<name>A0A383A4R0_9ZZZZ</name>
<dbReference type="EMBL" id="UINC01188653">
    <property type="protein sequence ID" value="SVE01978.1"/>
    <property type="molecule type" value="Genomic_DNA"/>
</dbReference>
<sequence length="32" mass="3826">MTLVKQIKLVSGYIAIKLNFTLIRRNNEQEYQ</sequence>
<organism evidence="1">
    <name type="scientific">marine metagenome</name>
    <dbReference type="NCBI Taxonomy" id="408172"/>
    <lineage>
        <taxon>unclassified sequences</taxon>
        <taxon>metagenomes</taxon>
        <taxon>ecological metagenomes</taxon>
    </lineage>
</organism>
<evidence type="ECO:0000313" key="1">
    <source>
        <dbReference type="EMBL" id="SVE01978.1"/>
    </source>
</evidence>
<proteinExistence type="predicted"/>
<protein>
    <submittedName>
        <fullName evidence="1">Uncharacterized protein</fullName>
    </submittedName>
</protein>
<dbReference type="AlphaFoldDB" id="A0A383A4R0"/>
<accession>A0A383A4R0</accession>
<reference evidence="1" key="1">
    <citation type="submission" date="2018-05" db="EMBL/GenBank/DDBJ databases">
        <authorList>
            <person name="Lanie J.A."/>
            <person name="Ng W.-L."/>
            <person name="Kazmierczak K.M."/>
            <person name="Andrzejewski T.M."/>
            <person name="Davidsen T.M."/>
            <person name="Wayne K.J."/>
            <person name="Tettelin H."/>
            <person name="Glass J.I."/>
            <person name="Rusch D."/>
            <person name="Podicherti R."/>
            <person name="Tsui H.-C.T."/>
            <person name="Winkler M.E."/>
        </authorList>
    </citation>
    <scope>NUCLEOTIDE SEQUENCE</scope>
</reference>
<gene>
    <name evidence="1" type="ORF">METZ01_LOCUS454832</name>
</gene>